<sequence>MSLDPLVLAFATSRPRELAVQLADRELAELEAFIAQLPRGTAAALASHLPSWQLTGLMETLPPAQVAALLADASADEAVALAAHLHESRYETVLQAAPEEERGTLYQLLQFPSHTLAALVSSDFIRVADDTLCQEFCEELSGSTDTRAQPVLVVGPQGHYRGLLNLRAAFARKNRGRTVGQVVDNVEPLSGLTDAATALGSRQWADHADLPVVDHQQRVLGVISRAALERVAGETRPGEFGIEKVLTELASGYLNTCGRVMESLLGRP</sequence>
<reference evidence="2 3" key="1">
    <citation type="submission" date="2019-08" db="EMBL/GenBank/DDBJ databases">
        <title>Parahaliea maris sp. nov., isolated from the surface seawater.</title>
        <authorList>
            <person name="Liu Y."/>
        </authorList>
    </citation>
    <scope>NUCLEOTIDE SEQUENCE [LARGE SCALE GENOMIC DNA]</scope>
    <source>
        <strain evidence="2 3">S2-26</strain>
    </source>
</reference>
<comment type="caution">
    <text evidence="2">The sequence shown here is derived from an EMBL/GenBank/DDBJ whole genome shotgun (WGS) entry which is preliminary data.</text>
</comment>
<proteinExistence type="predicted"/>
<protein>
    <recommendedName>
        <fullName evidence="1">Magnesium transporter MgtE intracellular domain-containing protein</fullName>
    </recommendedName>
</protein>
<accession>A0A5C9A1D8</accession>
<keyword evidence="3" id="KW-1185">Reference proteome</keyword>
<dbReference type="Pfam" id="PF03448">
    <property type="entry name" value="MgtE_N"/>
    <property type="match status" value="1"/>
</dbReference>
<name>A0A5C9A1D8_9GAMM</name>
<evidence type="ECO:0000259" key="1">
    <source>
        <dbReference type="SMART" id="SM00924"/>
    </source>
</evidence>
<dbReference type="SUPFAM" id="SSF54631">
    <property type="entry name" value="CBS-domain pair"/>
    <property type="match status" value="1"/>
</dbReference>
<dbReference type="Gene3D" id="1.25.60.10">
    <property type="entry name" value="MgtE N-terminal domain-like"/>
    <property type="match status" value="1"/>
</dbReference>
<dbReference type="RefSeq" id="WP_148062517.1">
    <property type="nucleotide sequence ID" value="NZ_VRYZ01000001.1"/>
</dbReference>
<dbReference type="EMBL" id="VRYZ01000001">
    <property type="protein sequence ID" value="TXS94675.1"/>
    <property type="molecule type" value="Genomic_DNA"/>
</dbReference>
<dbReference type="SMART" id="SM00924">
    <property type="entry name" value="MgtE_N"/>
    <property type="match status" value="1"/>
</dbReference>
<dbReference type="Proteomes" id="UP000321933">
    <property type="component" value="Unassembled WGS sequence"/>
</dbReference>
<dbReference type="PANTHER" id="PTHR43773:SF1">
    <property type="entry name" value="MAGNESIUM TRANSPORTER MGTE"/>
    <property type="match status" value="1"/>
</dbReference>
<dbReference type="GO" id="GO:0016020">
    <property type="term" value="C:membrane"/>
    <property type="evidence" value="ECO:0007669"/>
    <property type="project" value="InterPro"/>
</dbReference>
<dbReference type="InterPro" id="IPR038076">
    <property type="entry name" value="MgtE_N_sf"/>
</dbReference>
<evidence type="ECO:0000313" key="3">
    <source>
        <dbReference type="Proteomes" id="UP000321933"/>
    </source>
</evidence>
<dbReference type="InterPro" id="IPR046342">
    <property type="entry name" value="CBS_dom_sf"/>
</dbReference>
<gene>
    <name evidence="2" type="ORF">FVW59_01825</name>
</gene>
<dbReference type="SUPFAM" id="SSF158791">
    <property type="entry name" value="MgtE N-terminal domain-like"/>
    <property type="match status" value="1"/>
</dbReference>
<dbReference type="InterPro" id="IPR006669">
    <property type="entry name" value="MgtE_transporter"/>
</dbReference>
<dbReference type="OrthoDB" id="5725793at2"/>
<dbReference type="AlphaFoldDB" id="A0A5C9A1D8"/>
<dbReference type="GO" id="GO:0015095">
    <property type="term" value="F:magnesium ion transmembrane transporter activity"/>
    <property type="evidence" value="ECO:0007669"/>
    <property type="project" value="InterPro"/>
</dbReference>
<dbReference type="Gene3D" id="3.10.580.10">
    <property type="entry name" value="CBS-domain"/>
    <property type="match status" value="1"/>
</dbReference>
<dbReference type="InterPro" id="IPR006668">
    <property type="entry name" value="Mg_transptr_MgtE_intracell_dom"/>
</dbReference>
<feature type="domain" description="Magnesium transporter MgtE intracellular" evidence="1">
    <location>
        <begin position="13"/>
        <end position="116"/>
    </location>
</feature>
<evidence type="ECO:0000313" key="2">
    <source>
        <dbReference type="EMBL" id="TXS94675.1"/>
    </source>
</evidence>
<dbReference type="PANTHER" id="PTHR43773">
    <property type="entry name" value="MAGNESIUM TRANSPORTER MGTE"/>
    <property type="match status" value="1"/>
</dbReference>
<organism evidence="2 3">
    <name type="scientific">Parahaliea aestuarii</name>
    <dbReference type="NCBI Taxonomy" id="1852021"/>
    <lineage>
        <taxon>Bacteria</taxon>
        <taxon>Pseudomonadati</taxon>
        <taxon>Pseudomonadota</taxon>
        <taxon>Gammaproteobacteria</taxon>
        <taxon>Cellvibrionales</taxon>
        <taxon>Halieaceae</taxon>
        <taxon>Parahaliea</taxon>
    </lineage>
</organism>